<feature type="compositionally biased region" description="Basic and acidic residues" evidence="1">
    <location>
        <begin position="19"/>
        <end position="29"/>
    </location>
</feature>
<evidence type="ECO:0000313" key="2">
    <source>
        <dbReference type="EMBL" id="MBL7626405.1"/>
    </source>
</evidence>
<dbReference type="RefSeq" id="WP_203004460.1">
    <property type="nucleotide sequence ID" value="NZ_JADWYU010000217.1"/>
</dbReference>
<proteinExistence type="predicted"/>
<dbReference type="Proteomes" id="UP000604475">
    <property type="component" value="Unassembled WGS sequence"/>
</dbReference>
<evidence type="ECO:0000313" key="3">
    <source>
        <dbReference type="Proteomes" id="UP000604475"/>
    </source>
</evidence>
<protein>
    <submittedName>
        <fullName evidence="2">Uncharacterized protein</fullName>
    </submittedName>
</protein>
<keyword evidence="3" id="KW-1185">Reference proteome</keyword>
<dbReference type="InterPro" id="IPR008928">
    <property type="entry name" value="6-hairpin_glycosidase_sf"/>
</dbReference>
<organism evidence="2 3">
    <name type="scientific">Frankia nepalensis</name>
    <dbReference type="NCBI Taxonomy" id="1836974"/>
    <lineage>
        <taxon>Bacteria</taxon>
        <taxon>Bacillati</taxon>
        <taxon>Actinomycetota</taxon>
        <taxon>Actinomycetes</taxon>
        <taxon>Frankiales</taxon>
        <taxon>Frankiaceae</taxon>
        <taxon>Frankia</taxon>
    </lineage>
</organism>
<dbReference type="EMBL" id="JAEACQ010000132">
    <property type="protein sequence ID" value="MBL7626405.1"/>
    <property type="molecule type" value="Genomic_DNA"/>
</dbReference>
<sequence length="402" mass="43393">MFDQSGAPESVAAASSAVEKQKSPPRIEKVAGSRADIRAFLGGQLAAAVTTLPRMWRAAPEGSQEGSPEGFVFRLRGGSRATSARDLVAEGTSLRYGAIVALGARHLDEADQRGILAGQIAPAFVDQLVGALTPQTNPGDIAMVAWAAAAAGAESLGRSLDHLSQAADRATQIVPISWAVSAFTAAGDEKGAQAQRDRLLAAYSAPGQLFPHVTDVTTLPWYRRFLGCFADQVYPIQALARFHRAFGDPEALEAAERCARQICYLQGGAGQWWWHYDWRTGAVAEEYPVYAVHQNAMAPMALLDLADAGGTVHDEAIRAGLRWLAYSPEIGTTLVDERLGVTWRKVARKDRGKLVRGARGAAIGMNRRARLGALDVMFTPRAVDYETRPYELGWLLDAWLAR</sequence>
<reference evidence="2" key="1">
    <citation type="submission" date="2020-12" db="EMBL/GenBank/DDBJ databases">
        <title>Genomic characterization of non-nitrogen-fixing Frankia strains.</title>
        <authorList>
            <person name="Carlos-Shanley C."/>
            <person name="Guerra T."/>
            <person name="Hahn D."/>
        </authorList>
    </citation>
    <scope>NUCLEOTIDE SEQUENCE</scope>
    <source>
        <strain evidence="2">CN6</strain>
    </source>
</reference>
<dbReference type="AlphaFoldDB" id="A0A937R9L0"/>
<evidence type="ECO:0000256" key="1">
    <source>
        <dbReference type="SAM" id="MobiDB-lite"/>
    </source>
</evidence>
<dbReference type="GO" id="GO:0005975">
    <property type="term" value="P:carbohydrate metabolic process"/>
    <property type="evidence" value="ECO:0007669"/>
    <property type="project" value="InterPro"/>
</dbReference>
<name>A0A937R9L0_9ACTN</name>
<feature type="region of interest" description="Disordered" evidence="1">
    <location>
        <begin position="1"/>
        <end position="29"/>
    </location>
</feature>
<comment type="caution">
    <text evidence="2">The sequence shown here is derived from an EMBL/GenBank/DDBJ whole genome shotgun (WGS) entry which is preliminary data.</text>
</comment>
<feature type="compositionally biased region" description="Low complexity" evidence="1">
    <location>
        <begin position="1"/>
        <end position="18"/>
    </location>
</feature>
<dbReference type="SUPFAM" id="SSF48208">
    <property type="entry name" value="Six-hairpin glycosidases"/>
    <property type="match status" value="1"/>
</dbReference>
<accession>A0A937R9L0</accession>
<gene>
    <name evidence="2" type="ORF">I7412_04300</name>
</gene>